<gene>
    <name evidence="2" type="ORF">BGW36DRAFT_429254</name>
</gene>
<reference evidence="2" key="1">
    <citation type="submission" date="2021-12" db="EMBL/GenBank/DDBJ databases">
        <title>Convergent genome expansion in fungi linked to evolution of root-endophyte symbiosis.</title>
        <authorList>
            <consortium name="DOE Joint Genome Institute"/>
            <person name="Ke Y.-H."/>
            <person name="Bonito G."/>
            <person name="Liao H.-L."/>
            <person name="Looney B."/>
            <person name="Rojas-Flechas A."/>
            <person name="Nash J."/>
            <person name="Hameed K."/>
            <person name="Schadt C."/>
            <person name="Martin F."/>
            <person name="Crous P.W."/>
            <person name="Miettinen O."/>
            <person name="Magnuson J.K."/>
            <person name="Labbe J."/>
            <person name="Jacobson D."/>
            <person name="Doktycz M.J."/>
            <person name="Veneault-Fourrey C."/>
            <person name="Kuo A."/>
            <person name="Mondo S."/>
            <person name="Calhoun S."/>
            <person name="Riley R."/>
            <person name="Ohm R."/>
            <person name="LaButti K."/>
            <person name="Andreopoulos B."/>
            <person name="Pangilinan J."/>
            <person name="Nolan M."/>
            <person name="Tritt A."/>
            <person name="Clum A."/>
            <person name="Lipzen A."/>
            <person name="Daum C."/>
            <person name="Barry K."/>
            <person name="Grigoriev I.V."/>
            <person name="Vilgalys R."/>
        </authorList>
    </citation>
    <scope>NUCLEOTIDE SEQUENCE</scope>
    <source>
        <strain evidence="2">PMI_201</strain>
    </source>
</reference>
<keyword evidence="1" id="KW-0812">Transmembrane</keyword>
<dbReference type="PANTHER" id="PTHR46154">
    <property type="match status" value="1"/>
</dbReference>
<organism evidence="2 3">
    <name type="scientific">Talaromyces proteolyticus</name>
    <dbReference type="NCBI Taxonomy" id="1131652"/>
    <lineage>
        <taxon>Eukaryota</taxon>
        <taxon>Fungi</taxon>
        <taxon>Dikarya</taxon>
        <taxon>Ascomycota</taxon>
        <taxon>Pezizomycotina</taxon>
        <taxon>Eurotiomycetes</taxon>
        <taxon>Eurotiomycetidae</taxon>
        <taxon>Eurotiales</taxon>
        <taxon>Trichocomaceae</taxon>
        <taxon>Talaromyces</taxon>
        <taxon>Talaromyces sect. Bacilispori</taxon>
    </lineage>
</organism>
<dbReference type="AlphaFoldDB" id="A0AAD4KLH7"/>
<dbReference type="InterPro" id="IPR031155">
    <property type="entry name" value="DUR"/>
</dbReference>
<keyword evidence="1" id="KW-1133">Transmembrane helix</keyword>
<feature type="transmembrane region" description="Helical" evidence="1">
    <location>
        <begin position="150"/>
        <end position="170"/>
    </location>
</feature>
<proteinExistence type="predicted"/>
<accession>A0AAD4KLH7</accession>
<dbReference type="GeneID" id="70250953"/>
<comment type="caution">
    <text evidence="2">The sequence shown here is derived from an EMBL/GenBank/DDBJ whole genome shotgun (WGS) entry which is preliminary data.</text>
</comment>
<dbReference type="GO" id="GO:0015204">
    <property type="term" value="F:urea transmembrane transporter activity"/>
    <property type="evidence" value="ECO:0007669"/>
    <property type="project" value="InterPro"/>
</dbReference>
<sequence>MTCPVVSILHQNFQKANAQPPCLYLALTSLFSPALYSVIISLCKPVNFNWREYLRIQPLGSHNYVSIEVSGVSDKNVAVQEDVEIKVQEDQPNTSVAMEITIVPLDYLEHPFNAETIYGLHRWLKINWVTMFVGILITWFAWPLSLYRDYIFSKSFFTGWVVVAVIGNSLRSWRWWCILYGPARVRFYRPSLVPMCHERHW</sequence>
<feature type="transmembrane region" description="Helical" evidence="1">
    <location>
        <begin position="23"/>
        <end position="43"/>
    </location>
</feature>
<dbReference type="RefSeq" id="XP_046070516.1">
    <property type="nucleotide sequence ID" value="XM_046220666.1"/>
</dbReference>
<dbReference type="Proteomes" id="UP001201262">
    <property type="component" value="Unassembled WGS sequence"/>
</dbReference>
<dbReference type="GO" id="GO:0005886">
    <property type="term" value="C:plasma membrane"/>
    <property type="evidence" value="ECO:0007669"/>
    <property type="project" value="TreeGrafter"/>
</dbReference>
<evidence type="ECO:0000313" key="2">
    <source>
        <dbReference type="EMBL" id="KAH8695374.1"/>
    </source>
</evidence>
<evidence type="ECO:0000313" key="3">
    <source>
        <dbReference type="Proteomes" id="UP001201262"/>
    </source>
</evidence>
<keyword evidence="1" id="KW-0472">Membrane</keyword>
<protein>
    <submittedName>
        <fullName evidence="2">Uncharacterized protein</fullName>
    </submittedName>
</protein>
<feature type="transmembrane region" description="Helical" evidence="1">
    <location>
        <begin position="126"/>
        <end position="144"/>
    </location>
</feature>
<keyword evidence="3" id="KW-1185">Reference proteome</keyword>
<dbReference type="EMBL" id="JAJTJA010000008">
    <property type="protein sequence ID" value="KAH8695374.1"/>
    <property type="molecule type" value="Genomic_DNA"/>
</dbReference>
<dbReference type="PANTHER" id="PTHR46154:SF3">
    <property type="entry name" value="DUR32P"/>
    <property type="match status" value="1"/>
</dbReference>
<name>A0AAD4KLH7_9EURO</name>
<evidence type="ECO:0000256" key="1">
    <source>
        <dbReference type="SAM" id="Phobius"/>
    </source>
</evidence>